<organism evidence="2 3">
    <name type="scientific">Stichopus japonicus</name>
    <name type="common">Sea cucumber</name>
    <dbReference type="NCBI Taxonomy" id="307972"/>
    <lineage>
        <taxon>Eukaryota</taxon>
        <taxon>Metazoa</taxon>
        <taxon>Echinodermata</taxon>
        <taxon>Eleutherozoa</taxon>
        <taxon>Echinozoa</taxon>
        <taxon>Holothuroidea</taxon>
        <taxon>Aspidochirotacea</taxon>
        <taxon>Aspidochirotida</taxon>
        <taxon>Stichopodidae</taxon>
        <taxon>Apostichopus</taxon>
    </lineage>
</organism>
<accession>A0A2G8LNP6</accession>
<feature type="compositionally biased region" description="Polar residues" evidence="1">
    <location>
        <begin position="142"/>
        <end position="151"/>
    </location>
</feature>
<sequence>MTEESSQEFLKDVTDIFENTVTPQTASDGPERIVNVAKNVEASVMSSDISSSSFKLSSFILGEQAPEDDASLLINSSSPPPNDDQGFRWGFSEITEANGRPDVEMTQLHHINNHDTSEEDFVKDPFSSSYLHASNILTYPSDLQSPASNGTDLLKPSFDSQLHNKPKRQSHYWRQPLASSLVRRRPPSPSLICASSYRDELHQEDSSQLYPEKQNINMSDNLAEALYSNKDDFGERFDMNEQYRPGFDGCKSFGDWRRLEPNKQGNLLEEEENHMRQHSHQNERNFINEDIDQQLGFDRCDSSLNWKRQDLIESLDSLEKVNHSQQPRYHSEGKLIKDDISETQRYGFDRPKSFTGWRRLEFNEPLNTLEKVNHIPQLMYRNKQNLSKNQEFMSPSSQHRVPSMEKQDASRSIDELFPLVNEDCMPLESVIITSRDTDCHAQRLDRDKGILNTEETYQNLAFKSQDQMSSHTVSTKQFIERRVPEWNSSNISTSFNKTNWANGYTAISDIIIHASPQGNVTHHRPSR</sequence>
<dbReference type="Proteomes" id="UP000230750">
    <property type="component" value="Unassembled WGS sequence"/>
</dbReference>
<proteinExistence type="predicted"/>
<reference evidence="2 3" key="1">
    <citation type="journal article" date="2017" name="PLoS Biol.">
        <title>The sea cucumber genome provides insights into morphological evolution and visceral regeneration.</title>
        <authorList>
            <person name="Zhang X."/>
            <person name="Sun L."/>
            <person name="Yuan J."/>
            <person name="Sun Y."/>
            <person name="Gao Y."/>
            <person name="Zhang L."/>
            <person name="Li S."/>
            <person name="Dai H."/>
            <person name="Hamel J.F."/>
            <person name="Liu C."/>
            <person name="Yu Y."/>
            <person name="Liu S."/>
            <person name="Lin W."/>
            <person name="Guo K."/>
            <person name="Jin S."/>
            <person name="Xu P."/>
            <person name="Storey K.B."/>
            <person name="Huan P."/>
            <person name="Zhang T."/>
            <person name="Zhou Y."/>
            <person name="Zhang J."/>
            <person name="Lin C."/>
            <person name="Li X."/>
            <person name="Xing L."/>
            <person name="Huo D."/>
            <person name="Sun M."/>
            <person name="Wang L."/>
            <person name="Mercier A."/>
            <person name="Li F."/>
            <person name="Yang H."/>
            <person name="Xiang J."/>
        </authorList>
    </citation>
    <scope>NUCLEOTIDE SEQUENCE [LARGE SCALE GENOMIC DNA]</scope>
    <source>
        <strain evidence="2">Shaxun</strain>
        <tissue evidence="2">Muscle</tissue>
    </source>
</reference>
<feature type="region of interest" description="Disordered" evidence="1">
    <location>
        <begin position="142"/>
        <end position="174"/>
    </location>
</feature>
<gene>
    <name evidence="2" type="ORF">BSL78_01185</name>
</gene>
<keyword evidence="3" id="KW-1185">Reference proteome</keyword>
<name>A0A2G8LNP6_STIJA</name>
<dbReference type="EMBL" id="MRZV01000023">
    <property type="protein sequence ID" value="PIK61854.1"/>
    <property type="molecule type" value="Genomic_DNA"/>
</dbReference>
<evidence type="ECO:0000256" key="1">
    <source>
        <dbReference type="SAM" id="MobiDB-lite"/>
    </source>
</evidence>
<dbReference type="AlphaFoldDB" id="A0A2G8LNP6"/>
<protein>
    <submittedName>
        <fullName evidence="2">Uncharacterized protein</fullName>
    </submittedName>
</protein>
<evidence type="ECO:0000313" key="3">
    <source>
        <dbReference type="Proteomes" id="UP000230750"/>
    </source>
</evidence>
<evidence type="ECO:0000313" key="2">
    <source>
        <dbReference type="EMBL" id="PIK61854.1"/>
    </source>
</evidence>
<comment type="caution">
    <text evidence="2">The sequence shown here is derived from an EMBL/GenBank/DDBJ whole genome shotgun (WGS) entry which is preliminary data.</text>
</comment>